<dbReference type="PANTHER" id="PTHR30153">
    <property type="entry name" value="REPLICATIVE DNA HELICASE DNAB"/>
    <property type="match status" value="1"/>
</dbReference>
<dbReference type="InterPro" id="IPR036185">
    <property type="entry name" value="DNA_heli_DnaB-like_N_sf"/>
</dbReference>
<evidence type="ECO:0000256" key="6">
    <source>
        <dbReference type="ARBA" id="ARBA00022806"/>
    </source>
</evidence>
<dbReference type="SUPFAM" id="SSF48024">
    <property type="entry name" value="N-terminal domain of DnaB helicase"/>
    <property type="match status" value="1"/>
</dbReference>
<keyword evidence="15" id="KW-1185">Reference proteome</keyword>
<dbReference type="Pfam" id="PF00772">
    <property type="entry name" value="DnaB"/>
    <property type="match status" value="1"/>
</dbReference>
<name>A0ABV6PWA6_9BURK</name>
<dbReference type="GO" id="GO:0004386">
    <property type="term" value="F:helicase activity"/>
    <property type="evidence" value="ECO:0007669"/>
    <property type="project" value="UniProtKB-KW"/>
</dbReference>
<evidence type="ECO:0000256" key="2">
    <source>
        <dbReference type="ARBA" id="ARBA00022515"/>
    </source>
</evidence>
<dbReference type="SUPFAM" id="SSF52540">
    <property type="entry name" value="P-loop containing nucleoside triphosphate hydrolases"/>
    <property type="match status" value="1"/>
</dbReference>
<evidence type="ECO:0000256" key="3">
    <source>
        <dbReference type="ARBA" id="ARBA00022705"/>
    </source>
</evidence>
<protein>
    <recommendedName>
        <fullName evidence="10">DNA 5'-3' helicase</fullName>
        <ecNumber evidence="10">5.6.2.3</ecNumber>
    </recommendedName>
</protein>
<reference evidence="14 15" key="1">
    <citation type="submission" date="2024-09" db="EMBL/GenBank/DDBJ databases">
        <authorList>
            <person name="Sun Q."/>
            <person name="Mori K."/>
        </authorList>
    </citation>
    <scope>NUCLEOTIDE SEQUENCE [LARGE SCALE GENOMIC DNA]</scope>
    <source>
        <strain evidence="14 15">NCAIM B.02336</strain>
    </source>
</reference>
<evidence type="ECO:0000256" key="8">
    <source>
        <dbReference type="ARBA" id="ARBA00023125"/>
    </source>
</evidence>
<dbReference type="CDD" id="cd00984">
    <property type="entry name" value="DnaB_C"/>
    <property type="match status" value="1"/>
</dbReference>
<dbReference type="PANTHER" id="PTHR30153:SF2">
    <property type="entry name" value="REPLICATIVE DNA HELICASE"/>
    <property type="match status" value="1"/>
</dbReference>
<gene>
    <name evidence="14" type="ORF">ACFFGG_16370</name>
</gene>
<keyword evidence="6 14" id="KW-0347">Helicase</keyword>
<comment type="catalytic activity">
    <reaction evidence="11">
        <text>ATP + H2O = ADP + phosphate + H(+)</text>
        <dbReference type="Rhea" id="RHEA:13065"/>
        <dbReference type="ChEBI" id="CHEBI:15377"/>
        <dbReference type="ChEBI" id="CHEBI:15378"/>
        <dbReference type="ChEBI" id="CHEBI:30616"/>
        <dbReference type="ChEBI" id="CHEBI:43474"/>
        <dbReference type="ChEBI" id="CHEBI:456216"/>
        <dbReference type="EC" id="5.6.2.3"/>
    </reaction>
</comment>
<comment type="similarity">
    <text evidence="1">Belongs to the helicase family. DnaB subfamily.</text>
</comment>
<evidence type="ECO:0000256" key="1">
    <source>
        <dbReference type="ARBA" id="ARBA00008428"/>
    </source>
</evidence>
<evidence type="ECO:0000256" key="4">
    <source>
        <dbReference type="ARBA" id="ARBA00022741"/>
    </source>
</evidence>
<dbReference type="Gene3D" id="1.10.860.10">
    <property type="entry name" value="DNAb Helicase, Chain A"/>
    <property type="match status" value="1"/>
</dbReference>
<dbReference type="Pfam" id="PF03796">
    <property type="entry name" value="DnaB_C"/>
    <property type="match status" value="1"/>
</dbReference>
<feature type="region of interest" description="Disordered" evidence="12">
    <location>
        <begin position="439"/>
        <end position="463"/>
    </location>
</feature>
<evidence type="ECO:0000313" key="15">
    <source>
        <dbReference type="Proteomes" id="UP001589834"/>
    </source>
</evidence>
<proteinExistence type="inferred from homology"/>
<evidence type="ECO:0000256" key="7">
    <source>
        <dbReference type="ARBA" id="ARBA00022840"/>
    </source>
</evidence>
<dbReference type="InterPro" id="IPR016136">
    <property type="entry name" value="DNA_helicase_N/primase_C"/>
</dbReference>
<evidence type="ECO:0000256" key="9">
    <source>
        <dbReference type="ARBA" id="ARBA00023235"/>
    </source>
</evidence>
<evidence type="ECO:0000256" key="11">
    <source>
        <dbReference type="ARBA" id="ARBA00048954"/>
    </source>
</evidence>
<dbReference type="RefSeq" id="WP_377484653.1">
    <property type="nucleotide sequence ID" value="NZ_JBHLTN010000037.1"/>
</dbReference>
<dbReference type="Gene3D" id="3.40.50.300">
    <property type="entry name" value="P-loop containing nucleotide triphosphate hydrolases"/>
    <property type="match status" value="1"/>
</dbReference>
<dbReference type="InterPro" id="IPR007693">
    <property type="entry name" value="DNA_helicase_DnaB-like_N"/>
</dbReference>
<sequence>MNAPDFLAPLRIPPAALESESAVVGALLLDNSAFDRISDRLKPEHFFSDDNRVVFAEIARQLGTGKPADVVTVAQALGGAGVTLAQLNELAQFVPSTANLAHHAGIVIEQSRSRDLMRVADEISGLAFEKNRDIDDRIEAAQARLAKLVQDAPRDEWIEAHEGMLAHTQVLEDRAAGKIRSWATGLADLDEFLEGGLRPGGLYIIGARPAQGKTALAMTIGLHMAQDYGVGFLSMEMPHRELRDRMTAMLGRVSLSSVMRPNRGDGLAWDRVMDGVDRAKNLNFRVSDQGGLNINQVRAKARALKRTRGLDVLVVDYIGLMSGLDAKAPRAYQLEEISRGLKSLAKELEIAVICLAQVNRKVEERVDATPALSDLRDSGAIEQDADVVLFVHRPIQAKPEMSPEWKHYAKLSVAKNRQGRCGRISLFYQGDQTRFDGWGGDAPQATLPQKAPAPRGFSADARF</sequence>
<evidence type="ECO:0000259" key="13">
    <source>
        <dbReference type="PROSITE" id="PS51199"/>
    </source>
</evidence>
<evidence type="ECO:0000256" key="5">
    <source>
        <dbReference type="ARBA" id="ARBA00022801"/>
    </source>
</evidence>
<keyword evidence="7" id="KW-0067">ATP-binding</keyword>
<dbReference type="EC" id="5.6.2.3" evidence="10"/>
<accession>A0ABV6PWA6</accession>
<evidence type="ECO:0000256" key="10">
    <source>
        <dbReference type="ARBA" id="ARBA00044969"/>
    </source>
</evidence>
<dbReference type="InterPro" id="IPR007694">
    <property type="entry name" value="DNA_helicase_DnaB-like_C"/>
</dbReference>
<dbReference type="InterPro" id="IPR027417">
    <property type="entry name" value="P-loop_NTPase"/>
</dbReference>
<dbReference type="EMBL" id="JBHLTN010000037">
    <property type="protein sequence ID" value="MFC0594126.1"/>
    <property type="molecule type" value="Genomic_DNA"/>
</dbReference>
<keyword evidence="8" id="KW-0238">DNA-binding</keyword>
<keyword evidence="3" id="KW-0235">DNA replication</keyword>
<comment type="caution">
    <text evidence="14">The sequence shown here is derived from an EMBL/GenBank/DDBJ whole genome shotgun (WGS) entry which is preliminary data.</text>
</comment>
<evidence type="ECO:0000256" key="12">
    <source>
        <dbReference type="SAM" id="MobiDB-lite"/>
    </source>
</evidence>
<dbReference type="Proteomes" id="UP001589834">
    <property type="component" value="Unassembled WGS sequence"/>
</dbReference>
<keyword evidence="5" id="KW-0378">Hydrolase</keyword>
<feature type="domain" description="SF4 helicase" evidence="13">
    <location>
        <begin position="175"/>
        <end position="442"/>
    </location>
</feature>
<keyword evidence="2" id="KW-0639">Primosome</keyword>
<organism evidence="14 15">
    <name type="scientific">Ottowia pentelensis</name>
    <dbReference type="NCBI Taxonomy" id="511108"/>
    <lineage>
        <taxon>Bacteria</taxon>
        <taxon>Pseudomonadati</taxon>
        <taxon>Pseudomonadota</taxon>
        <taxon>Betaproteobacteria</taxon>
        <taxon>Burkholderiales</taxon>
        <taxon>Comamonadaceae</taxon>
        <taxon>Ottowia</taxon>
    </lineage>
</organism>
<evidence type="ECO:0000313" key="14">
    <source>
        <dbReference type="EMBL" id="MFC0594126.1"/>
    </source>
</evidence>
<keyword evidence="4" id="KW-0547">Nucleotide-binding</keyword>
<dbReference type="PROSITE" id="PS51199">
    <property type="entry name" value="SF4_HELICASE"/>
    <property type="match status" value="1"/>
</dbReference>
<keyword evidence="9" id="KW-0413">Isomerase</keyword>